<dbReference type="SUPFAM" id="SSF51126">
    <property type="entry name" value="Pectin lyase-like"/>
    <property type="match status" value="2"/>
</dbReference>
<dbReference type="SMART" id="SM00710">
    <property type="entry name" value="PbH1"/>
    <property type="match status" value="8"/>
</dbReference>
<feature type="signal peptide" evidence="2">
    <location>
        <begin position="1"/>
        <end position="31"/>
    </location>
</feature>
<dbReference type="GO" id="GO:0005975">
    <property type="term" value="P:carbohydrate metabolic process"/>
    <property type="evidence" value="ECO:0007669"/>
    <property type="project" value="InterPro"/>
</dbReference>
<dbReference type="RefSeq" id="WP_144653058.1">
    <property type="nucleotide sequence ID" value="NZ_VNFK01000024.1"/>
</dbReference>
<dbReference type="GO" id="GO:0005576">
    <property type="term" value="C:extracellular region"/>
    <property type="evidence" value="ECO:0007669"/>
    <property type="project" value="InterPro"/>
</dbReference>
<dbReference type="InterPro" id="IPR006626">
    <property type="entry name" value="PbH1"/>
</dbReference>
<dbReference type="Proteomes" id="UP000316500">
    <property type="component" value="Unassembled WGS sequence"/>
</dbReference>
<dbReference type="InterPro" id="IPR011050">
    <property type="entry name" value="Pectin_lyase_fold/virulence"/>
</dbReference>
<dbReference type="OrthoDB" id="4640734at2"/>
<dbReference type="Gene3D" id="2.10.10.20">
    <property type="entry name" value="Carbohydrate-binding module superfamily 5/12"/>
    <property type="match status" value="2"/>
</dbReference>
<feature type="chain" id="PRO_5021788168" description="Chitin-binding type-3 domain-containing protein" evidence="2">
    <location>
        <begin position="32"/>
        <end position="1231"/>
    </location>
</feature>
<dbReference type="SUPFAM" id="SSF49899">
    <property type="entry name" value="Concanavalin A-like lectins/glucanases"/>
    <property type="match status" value="1"/>
</dbReference>
<evidence type="ECO:0000259" key="3">
    <source>
        <dbReference type="SMART" id="SM00495"/>
    </source>
</evidence>
<feature type="domain" description="Chitin-binding type-3" evidence="3">
    <location>
        <begin position="1185"/>
        <end position="1228"/>
    </location>
</feature>
<dbReference type="SMART" id="SM00495">
    <property type="entry name" value="ChtBD3"/>
    <property type="match status" value="2"/>
</dbReference>
<dbReference type="Gene3D" id="2.160.20.10">
    <property type="entry name" value="Single-stranded right-handed beta-helix, Pectin lyase-like"/>
    <property type="match status" value="1"/>
</dbReference>
<dbReference type="InterPro" id="IPR003610">
    <property type="entry name" value="CBM5/12"/>
</dbReference>
<evidence type="ECO:0000313" key="5">
    <source>
        <dbReference type="Proteomes" id="UP000316500"/>
    </source>
</evidence>
<dbReference type="Pfam" id="PF13229">
    <property type="entry name" value="Beta_helix"/>
    <property type="match status" value="1"/>
</dbReference>
<feature type="domain" description="Chitin-binding type-3" evidence="3">
    <location>
        <begin position="1130"/>
        <end position="1174"/>
    </location>
</feature>
<dbReference type="Pfam" id="PF17963">
    <property type="entry name" value="Big_9"/>
    <property type="match status" value="1"/>
</dbReference>
<proteinExistence type="predicted"/>
<dbReference type="SUPFAM" id="SSF51055">
    <property type="entry name" value="Carbohydrate binding domain"/>
    <property type="match status" value="2"/>
</dbReference>
<evidence type="ECO:0000313" key="4">
    <source>
        <dbReference type="EMBL" id="TVU58479.1"/>
    </source>
</evidence>
<name>A0A558GNM3_PAENT</name>
<dbReference type="SUPFAM" id="SSF49464">
    <property type="entry name" value="Carboxypeptidase regulatory domain-like"/>
    <property type="match status" value="2"/>
</dbReference>
<accession>A0A558GNM3</accession>
<gene>
    <name evidence="4" type="ORF">FQP90_21275</name>
</gene>
<dbReference type="Gene3D" id="2.60.40.1120">
    <property type="entry name" value="Carboxypeptidase-like, regulatory domain"/>
    <property type="match status" value="2"/>
</dbReference>
<protein>
    <recommendedName>
        <fullName evidence="3">Chitin-binding type-3 domain-containing protein</fullName>
    </recommendedName>
</protein>
<organism evidence="4 5">
    <name type="scientific">Paenarthrobacter nitroguajacolicus</name>
    <name type="common">Arthrobacter nitroguajacolicus</name>
    <dbReference type="NCBI Taxonomy" id="211146"/>
    <lineage>
        <taxon>Bacteria</taxon>
        <taxon>Bacillati</taxon>
        <taxon>Actinomycetota</taxon>
        <taxon>Actinomycetes</taxon>
        <taxon>Micrococcales</taxon>
        <taxon>Micrococcaceae</taxon>
        <taxon>Paenarthrobacter</taxon>
    </lineage>
</organism>
<comment type="caution">
    <text evidence="4">The sequence shown here is derived from an EMBL/GenBank/DDBJ whole genome shotgun (WGS) entry which is preliminary data.</text>
</comment>
<dbReference type="InterPro" id="IPR036573">
    <property type="entry name" value="CBM_sf_5/12"/>
</dbReference>
<dbReference type="CDD" id="cd12215">
    <property type="entry name" value="ChiC_BD"/>
    <property type="match status" value="2"/>
</dbReference>
<evidence type="ECO:0000256" key="2">
    <source>
        <dbReference type="SAM" id="SignalP"/>
    </source>
</evidence>
<dbReference type="InterPro" id="IPR013320">
    <property type="entry name" value="ConA-like_dom_sf"/>
</dbReference>
<dbReference type="Pfam" id="PF13620">
    <property type="entry name" value="CarboxypepD_reg"/>
    <property type="match status" value="2"/>
</dbReference>
<dbReference type="EMBL" id="VNFK01000024">
    <property type="protein sequence ID" value="TVU58479.1"/>
    <property type="molecule type" value="Genomic_DNA"/>
</dbReference>
<keyword evidence="1" id="KW-0378">Hydrolase</keyword>
<dbReference type="InterPro" id="IPR039448">
    <property type="entry name" value="Beta_helix"/>
</dbReference>
<dbReference type="InterPro" id="IPR008969">
    <property type="entry name" value="CarboxyPept-like_regulatory"/>
</dbReference>
<dbReference type="InterPro" id="IPR012334">
    <property type="entry name" value="Pectin_lyas_fold"/>
</dbReference>
<dbReference type="GO" id="GO:0030246">
    <property type="term" value="F:carbohydrate binding"/>
    <property type="evidence" value="ECO:0007669"/>
    <property type="project" value="InterPro"/>
</dbReference>
<reference evidence="4 5" key="1">
    <citation type="submission" date="2019-07" db="EMBL/GenBank/DDBJ databases">
        <title>Diversity of Bacteria from Kongsfjorden, Arctic.</title>
        <authorList>
            <person name="Yu Y."/>
        </authorList>
    </citation>
    <scope>NUCLEOTIDE SEQUENCE [LARGE SCALE GENOMIC DNA]</scope>
    <source>
        <strain evidence="4 5">SM1928</strain>
    </source>
</reference>
<sequence>MELEKRNRARWWAIAALVAALICGVIQPAKAAEAGVSYYVDAVAGSDSADGRSAQTAWRTLSKMNSVVLQPGDDVLLRRGSVWAGEQLALKGAGAAGAPVTVDAYGNDGAKPRIKTDGAHPDGLLLWNTDYWEVRNLDVSNATFAPDPVAYNAAGKAGDFRGIHIGGDDGREHHHFVLDAVDVHDVTGEVRWIGQRTGYTPPSGITFGNGWDRSKNTGGILVSGSVADVSNPGATATTFHGIVIENSTVQNTSFGAITIKQYTGDAPGAVATGWGDRADEADPRFSPHTDIIIRNNYITQAATAYGANGIYVTGAKNALVERNLVDRVGTSGIESYNTHNVVIQHNEVNYTTVKAGGQDSNAIDTDIASTDQVVQYNYVYGNGEGFLIYQQRFGDSIYRYNVVAESKRSQIHIASESIATGSIYNNTIIDSVGYMINGSSGRYTLQNNIFHSTSGYAVSTGGSNISYAGNLYSGVAPRPQESAPFTATPGFSAAPLTPPASGTPRAADLTQALRLIPTAGARSVNAAATIADNGGEDFRGVPLYQGAPDFGAFEYKTPDEQLTETVVGVVKSAASGSPVPGAVVTAAGTTGSATTDLDGWYALAGVPFGPAIEISVERNGFANARLSAAVASGTSTRADVALVATATKGTISGQAVDANAQPIAGARAAVQDAQGVEKATSVTGVDGTFTLEIPAGTEYTALVTADGYLTAVRTGISVEAGLDKPLGSMMLSGRDVSYEAIVDFEAFPVGSASNVAPLTAAQQNGTVTINEDGTNQFARLNRAGGAGSAAPATSLNYVSPAPLTGIITVEQKVRRPSGQPSTQFFGAPYIRNAAGQNLISVGFSNGNISAYNGGTYQAQVATYRADQWVHVKVIADTNTQTYSLIIDDRTVLQNARLRNPVGAGITTISNYADGPNAGILDVDDLRIAHGIGYTPSETSLASLVIAPGELTQTGPTRYLLTLAPGTQTAVVKAAALSPFAQKVTANGSPMPAGGEGVSVQTGAPITVEVTAEDGSVVGYAVDVRLPTPLTDDTAEVLAGQSVTIDVLGNDGATPALDPGTLALLNTEGTAVPELRTDQGTYIVESGKVVFRASTDGSGQLEGVRYQVTNATGATSTANLVVTVKPAPITEPAWSGATAYVTGDRVSYQGRVFVAQWWTKNQAPGATATGPWAEVGAPVACSNGGHVAWTASWIYKGGEIVAHDGQLWQAKWWTRNQVPGQPSGPWKAVGSC</sequence>
<dbReference type="AlphaFoldDB" id="A0A558GNM3"/>
<evidence type="ECO:0000256" key="1">
    <source>
        <dbReference type="ARBA" id="ARBA00022801"/>
    </source>
</evidence>
<dbReference type="GO" id="GO:0004553">
    <property type="term" value="F:hydrolase activity, hydrolyzing O-glycosyl compounds"/>
    <property type="evidence" value="ECO:0007669"/>
    <property type="project" value="InterPro"/>
</dbReference>
<dbReference type="Pfam" id="PF02839">
    <property type="entry name" value="CBM_5_12"/>
    <property type="match status" value="2"/>
</dbReference>
<keyword evidence="2" id="KW-0732">Signal</keyword>